<evidence type="ECO:0000313" key="1">
    <source>
        <dbReference type="EMBL" id="CVK16230.1"/>
    </source>
</evidence>
<reference evidence="1 2" key="1">
    <citation type="submission" date="2016-01" db="EMBL/GenBank/DDBJ databases">
        <authorList>
            <person name="McClelland M."/>
            <person name="Jain A."/>
            <person name="Saraogi P."/>
            <person name="Mendelson R."/>
            <person name="Westerman R."/>
            <person name="SanMiguel P."/>
            <person name="Csonka L."/>
        </authorList>
    </citation>
    <scope>NUCLEOTIDE SEQUENCE [LARGE SCALE GENOMIC DNA]</scope>
    <source>
        <strain evidence="1 2">R-53146</strain>
    </source>
</reference>
<evidence type="ECO:0000313" key="2">
    <source>
        <dbReference type="Proteomes" id="UP000182761"/>
    </source>
</evidence>
<proteinExistence type="predicted"/>
<gene>
    <name evidence="1" type="ORF">Ga0061079_105190</name>
</gene>
<protein>
    <submittedName>
        <fullName evidence="1">Uncharacterized protein</fullName>
    </submittedName>
</protein>
<sequence length="39" mass="4430">MFTLTIKLCDYEKIEFIFSRTFIVLSLTNCSNDGNHASG</sequence>
<keyword evidence="2" id="KW-1185">Reference proteome</keyword>
<dbReference type="EMBL" id="FCOR01000005">
    <property type="protein sequence ID" value="CVK16230.1"/>
    <property type="molecule type" value="Genomic_DNA"/>
</dbReference>
<organism evidence="1 2">
    <name type="scientific">Apibacter mensalis</name>
    <dbReference type="NCBI Taxonomy" id="1586267"/>
    <lineage>
        <taxon>Bacteria</taxon>
        <taxon>Pseudomonadati</taxon>
        <taxon>Bacteroidota</taxon>
        <taxon>Flavobacteriia</taxon>
        <taxon>Flavobacteriales</taxon>
        <taxon>Weeksellaceae</taxon>
        <taxon>Apibacter</taxon>
    </lineage>
</organism>
<dbReference type="AlphaFoldDB" id="A0A0X3APB2"/>
<name>A0A0X3APB2_9FLAO</name>
<dbReference type="Proteomes" id="UP000182761">
    <property type="component" value="Unassembled WGS sequence"/>
</dbReference>
<accession>A0A0X3APB2</accession>